<protein>
    <submittedName>
        <fullName evidence="1">Uncharacterized protein</fullName>
    </submittedName>
</protein>
<dbReference type="OrthoDB" id="4072826at2759"/>
<dbReference type="Proteomes" id="UP000285146">
    <property type="component" value="Unassembled WGS sequence"/>
</dbReference>
<keyword evidence="2" id="KW-1185">Reference proteome</keyword>
<gene>
    <name evidence="1" type="ORF">VPNG_05270</name>
</gene>
<proteinExistence type="predicted"/>
<accession>A0A423X830</accession>
<evidence type="ECO:0000313" key="2">
    <source>
        <dbReference type="Proteomes" id="UP000285146"/>
    </source>
</evidence>
<evidence type="ECO:0000313" key="1">
    <source>
        <dbReference type="EMBL" id="ROW11940.1"/>
    </source>
</evidence>
<dbReference type="EMBL" id="LKEB01000024">
    <property type="protein sequence ID" value="ROW11940.1"/>
    <property type="molecule type" value="Genomic_DNA"/>
</dbReference>
<comment type="caution">
    <text evidence="1">The sequence shown here is derived from an EMBL/GenBank/DDBJ whole genome shotgun (WGS) entry which is preliminary data.</text>
</comment>
<dbReference type="InParanoid" id="A0A423X830"/>
<reference evidence="1 2" key="1">
    <citation type="submission" date="2015-09" db="EMBL/GenBank/DDBJ databases">
        <title>Host preference determinants of Valsa canker pathogens revealed by comparative genomics.</title>
        <authorList>
            <person name="Yin Z."/>
            <person name="Huang L."/>
        </authorList>
    </citation>
    <scope>NUCLEOTIDE SEQUENCE [LARGE SCALE GENOMIC DNA]</scope>
    <source>
        <strain evidence="1 2">SXYLt</strain>
    </source>
</reference>
<dbReference type="Gene3D" id="3.40.630.30">
    <property type="match status" value="1"/>
</dbReference>
<organism evidence="1 2">
    <name type="scientific">Cytospora leucostoma</name>
    <dbReference type="NCBI Taxonomy" id="1230097"/>
    <lineage>
        <taxon>Eukaryota</taxon>
        <taxon>Fungi</taxon>
        <taxon>Dikarya</taxon>
        <taxon>Ascomycota</taxon>
        <taxon>Pezizomycotina</taxon>
        <taxon>Sordariomycetes</taxon>
        <taxon>Sordariomycetidae</taxon>
        <taxon>Diaporthales</taxon>
        <taxon>Cytosporaceae</taxon>
        <taxon>Cytospora</taxon>
    </lineage>
</organism>
<dbReference type="AlphaFoldDB" id="A0A423X830"/>
<name>A0A423X830_9PEZI</name>
<sequence length="126" mass="14384">MSTSNSGWPEAELLIKPQYWRQGYGREIFEAIMDSWWDLPREKRRHQLVPALVPGKAPGDEISESIVFQWEENNMRAREFFAKMLAQTPAAAEGIFESCDTREGREGNIVKWAGTLTGNPRLQASD</sequence>